<reference evidence="1 2" key="2">
    <citation type="journal article" date="2022" name="Mol. Ecol. Resour.">
        <title>The genomes of chicory, endive, great burdock and yacon provide insights into Asteraceae paleo-polyploidization history and plant inulin production.</title>
        <authorList>
            <person name="Fan W."/>
            <person name="Wang S."/>
            <person name="Wang H."/>
            <person name="Wang A."/>
            <person name="Jiang F."/>
            <person name="Liu H."/>
            <person name="Zhao H."/>
            <person name="Xu D."/>
            <person name="Zhang Y."/>
        </authorList>
    </citation>
    <scope>NUCLEOTIDE SEQUENCE [LARGE SCALE GENOMIC DNA]</scope>
    <source>
        <strain evidence="2">cv. Yunnan</strain>
        <tissue evidence="1">Leaves</tissue>
    </source>
</reference>
<dbReference type="EMBL" id="CM042028">
    <property type="protein sequence ID" value="KAI3797476.1"/>
    <property type="molecule type" value="Genomic_DNA"/>
</dbReference>
<name>A0ACB9HQA7_9ASTR</name>
<sequence>MLSALLASPEPRHHHHHLRSIPPLPPPIQIFTTRHRFLVSEQTPWRSFAESNRILSEFHLITTYRVAMLSSLRTKKLNKFLVDAGLYETKEEAAKREEVLGRLKLVRLISHHC</sequence>
<dbReference type="Proteomes" id="UP001056120">
    <property type="component" value="Linkage Group LG11"/>
</dbReference>
<accession>A0ACB9HQA7</accession>
<proteinExistence type="predicted"/>
<evidence type="ECO:0000313" key="1">
    <source>
        <dbReference type="EMBL" id="KAI3797476.1"/>
    </source>
</evidence>
<comment type="caution">
    <text evidence="1">The sequence shown here is derived from an EMBL/GenBank/DDBJ whole genome shotgun (WGS) entry which is preliminary data.</text>
</comment>
<organism evidence="1 2">
    <name type="scientific">Smallanthus sonchifolius</name>
    <dbReference type="NCBI Taxonomy" id="185202"/>
    <lineage>
        <taxon>Eukaryota</taxon>
        <taxon>Viridiplantae</taxon>
        <taxon>Streptophyta</taxon>
        <taxon>Embryophyta</taxon>
        <taxon>Tracheophyta</taxon>
        <taxon>Spermatophyta</taxon>
        <taxon>Magnoliopsida</taxon>
        <taxon>eudicotyledons</taxon>
        <taxon>Gunneridae</taxon>
        <taxon>Pentapetalae</taxon>
        <taxon>asterids</taxon>
        <taxon>campanulids</taxon>
        <taxon>Asterales</taxon>
        <taxon>Asteraceae</taxon>
        <taxon>Asteroideae</taxon>
        <taxon>Heliantheae alliance</taxon>
        <taxon>Millerieae</taxon>
        <taxon>Smallanthus</taxon>
    </lineage>
</organism>
<protein>
    <submittedName>
        <fullName evidence="1">Uncharacterized protein</fullName>
    </submittedName>
</protein>
<evidence type="ECO:0000313" key="2">
    <source>
        <dbReference type="Proteomes" id="UP001056120"/>
    </source>
</evidence>
<reference evidence="2" key="1">
    <citation type="journal article" date="2022" name="Mol. Ecol. Resour.">
        <title>The genomes of chicory, endive, great burdock and yacon provide insights into Asteraceae palaeo-polyploidization history and plant inulin production.</title>
        <authorList>
            <person name="Fan W."/>
            <person name="Wang S."/>
            <person name="Wang H."/>
            <person name="Wang A."/>
            <person name="Jiang F."/>
            <person name="Liu H."/>
            <person name="Zhao H."/>
            <person name="Xu D."/>
            <person name="Zhang Y."/>
        </authorList>
    </citation>
    <scope>NUCLEOTIDE SEQUENCE [LARGE SCALE GENOMIC DNA]</scope>
    <source>
        <strain evidence="2">cv. Yunnan</strain>
    </source>
</reference>
<keyword evidence="2" id="KW-1185">Reference proteome</keyword>
<gene>
    <name evidence="1" type="ORF">L1987_32733</name>
</gene>